<feature type="non-terminal residue" evidence="1">
    <location>
        <position position="101"/>
    </location>
</feature>
<reference evidence="1" key="1">
    <citation type="submission" date="2022-03" db="EMBL/GenBank/DDBJ databases">
        <title>Draft genome sequence of Aduncisulcus paluster, a free-living microaerophilic Fornicata.</title>
        <authorList>
            <person name="Yuyama I."/>
            <person name="Kume K."/>
            <person name="Tamura T."/>
            <person name="Inagaki Y."/>
            <person name="Hashimoto T."/>
        </authorList>
    </citation>
    <scope>NUCLEOTIDE SEQUENCE</scope>
    <source>
        <strain evidence="1">NY0171</strain>
    </source>
</reference>
<sequence length="101" mass="11366">MAKNLDPQTEKHLHKQLIKLGDMLGDGDCDPWVEKEYVRVLKALGIGPKPKKRNSAQINAMMVPRLQDVKCKCGGELKQSRSGSMIGKCVECGKKYRLLKR</sequence>
<accession>A0ABQ5KLC1</accession>
<evidence type="ECO:0000313" key="2">
    <source>
        <dbReference type="Proteomes" id="UP001057375"/>
    </source>
</evidence>
<comment type="caution">
    <text evidence="1">The sequence shown here is derived from an EMBL/GenBank/DDBJ whole genome shotgun (WGS) entry which is preliminary data.</text>
</comment>
<name>A0ABQ5KLC1_9EUKA</name>
<gene>
    <name evidence="1" type="ORF">ADUPG1_002449</name>
</gene>
<dbReference type="EMBL" id="BQXS01002866">
    <property type="protein sequence ID" value="GKT33311.1"/>
    <property type="molecule type" value="Genomic_DNA"/>
</dbReference>
<organism evidence="1 2">
    <name type="scientific">Aduncisulcus paluster</name>
    <dbReference type="NCBI Taxonomy" id="2918883"/>
    <lineage>
        <taxon>Eukaryota</taxon>
        <taxon>Metamonada</taxon>
        <taxon>Carpediemonas-like organisms</taxon>
        <taxon>Aduncisulcus</taxon>
    </lineage>
</organism>
<evidence type="ECO:0000313" key="1">
    <source>
        <dbReference type="EMBL" id="GKT33311.1"/>
    </source>
</evidence>
<proteinExistence type="predicted"/>
<dbReference type="Proteomes" id="UP001057375">
    <property type="component" value="Unassembled WGS sequence"/>
</dbReference>
<protein>
    <submittedName>
        <fullName evidence="1">Uncharacterized protein</fullName>
    </submittedName>
</protein>
<keyword evidence="2" id="KW-1185">Reference proteome</keyword>